<dbReference type="GO" id="GO:0009507">
    <property type="term" value="C:chloroplast"/>
    <property type="evidence" value="ECO:0007669"/>
    <property type="project" value="UniProtKB-SubCell"/>
</dbReference>
<reference evidence="5" key="1">
    <citation type="submission" date="2022-11" db="EMBL/GenBank/DDBJ databases">
        <authorList>
            <person name="Hyden B.L."/>
            <person name="Feng K."/>
            <person name="Yates T."/>
            <person name="Jawdy S."/>
            <person name="Smart L.B."/>
            <person name="Muchero W."/>
        </authorList>
    </citation>
    <scope>NUCLEOTIDE SEQUENCE</scope>
    <source>
        <tissue evidence="5">Shoot tip</tissue>
    </source>
</reference>
<dbReference type="InterPro" id="IPR023803">
    <property type="entry name" value="Ribosomal_bS16_dom_sf"/>
</dbReference>
<keyword evidence="6" id="KW-1185">Reference proteome</keyword>
<organism evidence="5 6">
    <name type="scientific">Salix koriyanagi</name>
    <dbReference type="NCBI Taxonomy" id="2511006"/>
    <lineage>
        <taxon>Eukaryota</taxon>
        <taxon>Viridiplantae</taxon>
        <taxon>Streptophyta</taxon>
        <taxon>Embryophyta</taxon>
        <taxon>Tracheophyta</taxon>
        <taxon>Spermatophyta</taxon>
        <taxon>Magnoliopsida</taxon>
        <taxon>eudicotyledons</taxon>
        <taxon>Gunneridae</taxon>
        <taxon>Pentapetalae</taxon>
        <taxon>rosids</taxon>
        <taxon>fabids</taxon>
        <taxon>Malpighiales</taxon>
        <taxon>Salicaceae</taxon>
        <taxon>Saliceae</taxon>
        <taxon>Salix</taxon>
    </lineage>
</organism>
<keyword evidence="3 5" id="KW-0689">Ribosomal protein</keyword>
<dbReference type="InterPro" id="IPR000307">
    <property type="entry name" value="Ribosomal_bS16"/>
</dbReference>
<dbReference type="Proteomes" id="UP001151752">
    <property type="component" value="Chromosome 13"/>
</dbReference>
<dbReference type="HAMAP" id="MF_00385">
    <property type="entry name" value="Ribosomal_bS16"/>
    <property type="match status" value="1"/>
</dbReference>
<dbReference type="PANTHER" id="PTHR12919:SF34">
    <property type="entry name" value="SMALL RIBOSOMAL SUBUNIT PROTEIN BS16CY"/>
    <property type="match status" value="1"/>
</dbReference>
<dbReference type="GO" id="GO:0005739">
    <property type="term" value="C:mitochondrion"/>
    <property type="evidence" value="ECO:0007669"/>
    <property type="project" value="GOC"/>
</dbReference>
<evidence type="ECO:0000313" key="5">
    <source>
        <dbReference type="EMBL" id="KAJ6758046.1"/>
    </source>
</evidence>
<name>A0A9Q0W108_9ROSI</name>
<dbReference type="GO" id="GO:0003735">
    <property type="term" value="F:structural constituent of ribosome"/>
    <property type="evidence" value="ECO:0007669"/>
    <property type="project" value="InterPro"/>
</dbReference>
<evidence type="ECO:0000313" key="6">
    <source>
        <dbReference type="Proteomes" id="UP001151752"/>
    </source>
</evidence>
<dbReference type="EMBL" id="JAPFFM010000007">
    <property type="protein sequence ID" value="KAJ6758046.1"/>
    <property type="molecule type" value="Genomic_DNA"/>
</dbReference>
<dbReference type="PANTHER" id="PTHR12919">
    <property type="entry name" value="30S RIBOSOMAL PROTEIN S16"/>
    <property type="match status" value="1"/>
</dbReference>
<dbReference type="Gene3D" id="3.30.1320.10">
    <property type="match status" value="1"/>
</dbReference>
<sequence length="178" mass="19515">MAVKIRLARLGCKNRAFYRIVAADSHTPRDGKHLQVLGFYDPLAAKGDARRLGLNVDLVKYWLSVGAQPTDTVRGILMRAGLVNPPPMVVMGQKKGPSGDTSNPENLITQPCLRTFGLRFMGGLLNYFGLVRVKKQGNWVWNDLAFVTSRCSSIGHWTLHSCEGLSSAPTTIGGYRDA</sequence>
<dbReference type="AlphaFoldDB" id="A0A9Q0W108"/>
<comment type="caution">
    <text evidence="5">The sequence shown here is derived from an EMBL/GenBank/DDBJ whole genome shotgun (WGS) entry which is preliminary data.</text>
</comment>
<evidence type="ECO:0000256" key="1">
    <source>
        <dbReference type="ARBA" id="ARBA00004229"/>
    </source>
</evidence>
<keyword evidence="4" id="KW-0687">Ribonucleoprotein</keyword>
<evidence type="ECO:0000256" key="2">
    <source>
        <dbReference type="ARBA" id="ARBA00006668"/>
    </source>
</evidence>
<dbReference type="NCBIfam" id="TIGR00002">
    <property type="entry name" value="S16"/>
    <property type="match status" value="1"/>
</dbReference>
<comment type="similarity">
    <text evidence="2">Belongs to the bacterial ribosomal protein bS16 family.</text>
</comment>
<accession>A0A9Q0W108</accession>
<comment type="subcellular location">
    <subcellularLocation>
        <location evidence="1">Plastid</location>
        <location evidence="1">Chloroplast</location>
    </subcellularLocation>
</comment>
<proteinExistence type="inferred from homology"/>
<dbReference type="GO" id="GO:0015935">
    <property type="term" value="C:small ribosomal subunit"/>
    <property type="evidence" value="ECO:0007669"/>
    <property type="project" value="TreeGrafter"/>
</dbReference>
<evidence type="ECO:0000256" key="3">
    <source>
        <dbReference type="ARBA" id="ARBA00022980"/>
    </source>
</evidence>
<dbReference type="GO" id="GO:0032543">
    <property type="term" value="P:mitochondrial translation"/>
    <property type="evidence" value="ECO:0007669"/>
    <property type="project" value="TreeGrafter"/>
</dbReference>
<protein>
    <submittedName>
        <fullName evidence="5">RIBOSOMAL PROTEIN S16 putative-RELATED</fullName>
    </submittedName>
</protein>
<reference evidence="5" key="2">
    <citation type="journal article" date="2023" name="Int. J. Mol. Sci.">
        <title>De Novo Assembly and Annotation of 11 Diverse Shrub Willow (Salix) Genomes Reveals Novel Gene Organization in Sex-Linked Regions.</title>
        <authorList>
            <person name="Hyden B."/>
            <person name="Feng K."/>
            <person name="Yates T.B."/>
            <person name="Jawdy S."/>
            <person name="Cereghino C."/>
            <person name="Smart L.B."/>
            <person name="Muchero W."/>
        </authorList>
    </citation>
    <scope>NUCLEOTIDE SEQUENCE</scope>
    <source>
        <tissue evidence="5">Shoot tip</tissue>
    </source>
</reference>
<dbReference type="Pfam" id="PF00886">
    <property type="entry name" value="Ribosomal_S16"/>
    <property type="match status" value="1"/>
</dbReference>
<gene>
    <name evidence="5" type="ORF">OIU74_027183</name>
</gene>
<dbReference type="SUPFAM" id="SSF54565">
    <property type="entry name" value="Ribosomal protein S16"/>
    <property type="match status" value="1"/>
</dbReference>
<evidence type="ECO:0000256" key="4">
    <source>
        <dbReference type="ARBA" id="ARBA00023274"/>
    </source>
</evidence>